<reference evidence="8" key="2">
    <citation type="submission" date="2020-05" db="EMBL/GenBank/DDBJ databases">
        <authorList>
            <person name="Kim H.-S."/>
            <person name="Proctor R.H."/>
            <person name="Brown D.W."/>
        </authorList>
    </citation>
    <scope>NUCLEOTIDE SEQUENCE</scope>
    <source>
        <strain evidence="8">NRRL 20472</strain>
    </source>
</reference>
<feature type="region of interest" description="Disordered" evidence="6">
    <location>
        <begin position="749"/>
        <end position="768"/>
    </location>
</feature>
<organism evidence="8 9">
    <name type="scientific">Fusarium sarcochroum</name>
    <dbReference type="NCBI Taxonomy" id="1208366"/>
    <lineage>
        <taxon>Eukaryota</taxon>
        <taxon>Fungi</taxon>
        <taxon>Dikarya</taxon>
        <taxon>Ascomycota</taxon>
        <taxon>Pezizomycotina</taxon>
        <taxon>Sordariomycetes</taxon>
        <taxon>Hypocreomycetidae</taxon>
        <taxon>Hypocreales</taxon>
        <taxon>Nectriaceae</taxon>
        <taxon>Fusarium</taxon>
        <taxon>Fusarium lateritium species complex</taxon>
    </lineage>
</organism>
<dbReference type="PROSITE" id="PS50082">
    <property type="entry name" value="WD_REPEATS_2"/>
    <property type="match status" value="1"/>
</dbReference>
<dbReference type="GO" id="GO:0016020">
    <property type="term" value="C:membrane"/>
    <property type="evidence" value="ECO:0007669"/>
    <property type="project" value="TreeGrafter"/>
</dbReference>
<feature type="domain" description="AMP-dependent synthetase/ligase" evidence="7">
    <location>
        <begin position="69"/>
        <end position="513"/>
    </location>
</feature>
<evidence type="ECO:0000259" key="7">
    <source>
        <dbReference type="Pfam" id="PF00501"/>
    </source>
</evidence>
<feature type="repeat" description="WD" evidence="5">
    <location>
        <begin position="1475"/>
        <end position="1516"/>
    </location>
</feature>
<dbReference type="SUPFAM" id="SSF50969">
    <property type="entry name" value="YVTN repeat-like/Quinoprotein amine dehydrogenase"/>
    <property type="match status" value="1"/>
</dbReference>
<dbReference type="GO" id="GO:0005783">
    <property type="term" value="C:endoplasmic reticulum"/>
    <property type="evidence" value="ECO:0007669"/>
    <property type="project" value="TreeGrafter"/>
</dbReference>
<dbReference type="SUPFAM" id="SSF101908">
    <property type="entry name" value="Putative isomerase YbhE"/>
    <property type="match status" value="1"/>
</dbReference>
<dbReference type="GO" id="GO:0004467">
    <property type="term" value="F:long-chain fatty acid-CoA ligase activity"/>
    <property type="evidence" value="ECO:0007669"/>
    <property type="project" value="TreeGrafter"/>
</dbReference>
<sequence>MALQTQKDYDVLYKKLTTIPPPGQPYGLPIPGTERPNRTPAYRHWAVGNGPLVTSLEPEIHSTHDILNRSARKWPNSRCLGTRHWNQATQQWEDKYDWINYAEFDARRLNFGAGLAEIHKRINYDADKYGVGLWSQNRAEWQIADFGIASQSLYSVSLYETLGPDATEYIINHAEVACVVCSLPHIPVLLKMSPRLPGLKLIVSLDPLEQGELATHTKASVLNEIASHHGIEIYSMAQVEEIGAKSGRGPRAPNREDVCTINYTSGTTGNPKGVLITHGNAVSAIAGGRVNGNVSPKDTHISYLPLAHIYGRLIDQIAVAEGAALGFFRGDILGLVDDMKILQPTGFISVPRLFNRFNSAIRTATVEADGVRGALSRRVINTKKGNMRLPAGKASNTHFLYDRIWTPKVKAAVGFEKVHSMVSGSAQLDPDVQEFLRAAFANHFAQGFGMTETYAVGSIQARGDYSTGNIGGPMCCVELCLESVPEFDYTVDDKPNPRGELLLRGPVIFREYYKNEEETTKTLDADGWFHSGDICEVDKMGRFKIIDRKKNVLKLAQGEYISPERIENVYMGSTNLINVAYVHGDGTQSSLVGVFGIDVENFAPFASKVLQETIHPNQVADLRVAANNPKVKAKFLKVLDDIGTKHKFNSFEKVRNIHLDVDPFTIDNGLFTPTLKLKRPQTAKAFREHIDRMYEELASQAPVGKTKLPTKPLLMLLIHLITASTPNGAMWSLIDRGDVPPAPIPLLNSLPIPREEPPQKRRRVDQAVPRRRSVKECLTEQVSPYVSRAVSGLPAIVYDINAIATVAEIAAGKFFRRRWDETGGYLTTEDVAVIAAQARELVQRNAGAPGFRLTPPPLQTPVPEQPTIVQRIQTEEVKETVPTIIFNTPAIQSPTVPAPPQNIATQPPKAPTLPRHVERRSYRPRERREPKPQNRYYQLERKPYIRADERKAILEGTKKPVNANKSLASQPTVYHVDFTPEEVADIADQISYYENTRTPATLEALRHEMKFRNLPVIDGRTIRDMNCFAADLYDGLVADVPRVLSFSGEPISEELIKRQGQTRRTSRLSSLLMAREMEGNKGFQRTRQYLNFKNEFRTLREDEFQVVAEFTNCAGDITTGAWVSDESFLCGTTTHSDTHNQQYNRPGNLLLCSTAKGTLRAFPDHRIPRPRVEKGENSTEAMRQSQDPWLYSSVVSSDYNTQHNLAYTSSFDKTVKVWKVDPKGEQMKAIATWQHTANVNFVAAAKDESGRVATAADSPTDAVRIYTIDMEGMENMANSPYQTFSCLRTDADGSDKWAYFPATMQWGRALGCQHLLLVGYSPRSLTGDDHDIPEDKLNSGEIILWDAEKGHRIPVVTASTANVFEVAWHPTLPRFIIATTPTGLSIAAHKIRTQIHVFQRDKERLGGGGYAQFQALDCFASDINELTIVPNSPWHAYVTAACTDGKVYIWDTAQGDKPIHTLQHGKPIEEYYGDREKEDTGVKFTAWSTTLDRLYTGSSDGMVKVWNVRRRKKPFVRDILTAPGPIAWGGFSPDDSKLAIGDATGRCFILSVDERDMPESHFMALPGTTRRLRRPRPLIPHPEPDPPGTPTDDEEDDLTDSELSDADIATYTRWTYLDSHQIRLTRNPVIGAVQGPRYTSTNFFRRDAHLDEDPSAPLVASFERHQKDSEAASIGGRRRSVRRVKVPAPPDERLKGIHDENKGLDLDLEQLEIGEVEDLVKAGALLSIEEDWDFAYEETMSQDVST</sequence>
<feature type="region of interest" description="Disordered" evidence="6">
    <location>
        <begin position="890"/>
        <end position="936"/>
    </location>
</feature>
<keyword evidence="9" id="KW-1185">Reference proteome</keyword>
<evidence type="ECO:0000256" key="1">
    <source>
        <dbReference type="ARBA" id="ARBA00022574"/>
    </source>
</evidence>
<dbReference type="InterPro" id="IPR001680">
    <property type="entry name" value="WD40_rpt"/>
</dbReference>
<name>A0A8H4U4F3_9HYPO</name>
<evidence type="ECO:0000256" key="4">
    <source>
        <dbReference type="ARBA" id="ARBA00022840"/>
    </source>
</evidence>
<keyword evidence="1 5" id="KW-0853">WD repeat</keyword>
<protein>
    <recommendedName>
        <fullName evidence="7">AMP-dependent synthetase/ligase domain-containing protein</fullName>
    </recommendedName>
</protein>
<feature type="compositionally biased region" description="Pro residues" evidence="6">
    <location>
        <begin position="1577"/>
        <end position="1589"/>
    </location>
</feature>
<dbReference type="Proteomes" id="UP000622797">
    <property type="component" value="Unassembled WGS sequence"/>
</dbReference>
<dbReference type="PANTHER" id="PTHR43272">
    <property type="entry name" value="LONG-CHAIN-FATTY-ACID--COA LIGASE"/>
    <property type="match status" value="1"/>
</dbReference>
<dbReference type="SUPFAM" id="SSF56801">
    <property type="entry name" value="Acetyl-CoA synthetase-like"/>
    <property type="match status" value="1"/>
</dbReference>
<keyword evidence="2" id="KW-0677">Repeat</keyword>
<keyword evidence="3" id="KW-0547">Nucleotide-binding</keyword>
<dbReference type="InterPro" id="IPR015943">
    <property type="entry name" value="WD40/YVTN_repeat-like_dom_sf"/>
</dbReference>
<dbReference type="PROSITE" id="PS00455">
    <property type="entry name" value="AMP_BINDING"/>
    <property type="match status" value="1"/>
</dbReference>
<evidence type="ECO:0000256" key="6">
    <source>
        <dbReference type="SAM" id="MobiDB-lite"/>
    </source>
</evidence>
<feature type="region of interest" description="Disordered" evidence="6">
    <location>
        <begin position="1565"/>
        <end position="1604"/>
    </location>
</feature>
<evidence type="ECO:0000256" key="5">
    <source>
        <dbReference type="PROSITE-ProRule" id="PRU00221"/>
    </source>
</evidence>
<dbReference type="SMART" id="SM00320">
    <property type="entry name" value="WD40"/>
    <property type="match status" value="4"/>
</dbReference>
<accession>A0A8H4U4F3</accession>
<dbReference type="InterPro" id="IPR042099">
    <property type="entry name" value="ANL_N_sf"/>
</dbReference>
<dbReference type="InterPro" id="IPR020845">
    <property type="entry name" value="AMP-binding_CS"/>
</dbReference>
<dbReference type="Pfam" id="PF00400">
    <property type="entry name" value="WD40"/>
    <property type="match status" value="1"/>
</dbReference>
<keyword evidence="4" id="KW-0067">ATP-binding</keyword>
<gene>
    <name evidence="8" type="ORF">FSARC_3371</name>
</gene>
<dbReference type="Pfam" id="PF00501">
    <property type="entry name" value="AMP-binding"/>
    <property type="match status" value="1"/>
</dbReference>
<comment type="caution">
    <text evidence="8">The sequence shown here is derived from an EMBL/GenBank/DDBJ whole genome shotgun (WGS) entry which is preliminary data.</text>
</comment>
<evidence type="ECO:0000313" key="8">
    <source>
        <dbReference type="EMBL" id="KAF4969389.1"/>
    </source>
</evidence>
<proteinExistence type="predicted"/>
<feature type="compositionally biased region" description="Basic and acidic residues" evidence="6">
    <location>
        <begin position="915"/>
        <end position="936"/>
    </location>
</feature>
<evidence type="ECO:0000256" key="3">
    <source>
        <dbReference type="ARBA" id="ARBA00022741"/>
    </source>
</evidence>
<dbReference type="PANTHER" id="PTHR43272:SF33">
    <property type="entry name" value="AMP-BINDING DOMAIN-CONTAINING PROTEIN-RELATED"/>
    <property type="match status" value="1"/>
</dbReference>
<dbReference type="Gene3D" id="2.130.10.10">
    <property type="entry name" value="YVTN repeat-like/Quinoprotein amine dehydrogenase"/>
    <property type="match status" value="1"/>
</dbReference>
<evidence type="ECO:0000256" key="2">
    <source>
        <dbReference type="ARBA" id="ARBA00022737"/>
    </source>
</evidence>
<dbReference type="PROSITE" id="PS00678">
    <property type="entry name" value="WD_REPEATS_1"/>
    <property type="match status" value="1"/>
</dbReference>
<feature type="compositionally biased region" description="Acidic residues" evidence="6">
    <location>
        <begin position="1591"/>
        <end position="1604"/>
    </location>
</feature>
<dbReference type="OrthoDB" id="10248252at2759"/>
<dbReference type="GO" id="GO:0005524">
    <property type="term" value="F:ATP binding"/>
    <property type="evidence" value="ECO:0007669"/>
    <property type="project" value="UniProtKB-KW"/>
</dbReference>
<dbReference type="EMBL" id="JABEXW010000163">
    <property type="protein sequence ID" value="KAF4969389.1"/>
    <property type="molecule type" value="Genomic_DNA"/>
</dbReference>
<dbReference type="InterPro" id="IPR011044">
    <property type="entry name" value="Quino_amine_DH_bsu"/>
</dbReference>
<reference evidence="8" key="1">
    <citation type="journal article" date="2020" name="BMC Genomics">
        <title>Correction to: Identification and distribution of gene clusters required for synthesis of sphingolipid metabolism inhibitors in diverse species of the filamentous fungus Fusarium.</title>
        <authorList>
            <person name="Kim H.S."/>
            <person name="Lohmar J.M."/>
            <person name="Busman M."/>
            <person name="Brown D.W."/>
            <person name="Naumann T.A."/>
            <person name="Divon H.H."/>
            <person name="Lysoe E."/>
            <person name="Uhlig S."/>
            <person name="Proctor R.H."/>
        </authorList>
    </citation>
    <scope>NUCLEOTIDE SEQUENCE</scope>
    <source>
        <strain evidence="8">NRRL 20472</strain>
    </source>
</reference>
<dbReference type="InterPro" id="IPR000873">
    <property type="entry name" value="AMP-dep_synth/lig_dom"/>
</dbReference>
<dbReference type="InterPro" id="IPR019775">
    <property type="entry name" value="WD40_repeat_CS"/>
</dbReference>
<dbReference type="Gene3D" id="3.40.50.12780">
    <property type="entry name" value="N-terminal domain of ligase-like"/>
    <property type="match status" value="1"/>
</dbReference>
<evidence type="ECO:0000313" key="9">
    <source>
        <dbReference type="Proteomes" id="UP000622797"/>
    </source>
</evidence>